<reference evidence="2" key="1">
    <citation type="submission" date="2022-11" db="UniProtKB">
        <authorList>
            <consortium name="WormBaseParasite"/>
        </authorList>
    </citation>
    <scope>IDENTIFICATION</scope>
</reference>
<proteinExistence type="predicted"/>
<evidence type="ECO:0000313" key="1">
    <source>
        <dbReference type="Proteomes" id="UP000887580"/>
    </source>
</evidence>
<sequence length="124" mass="14190">MGNVFSSQPEPAPLTETPEQMPDFNNLFQQGVPKMMQVADDVHRMTDYVRDFRNMMVGIVLLSIIGALIFLFLQCRNGKQRRSNRGRLFHSSSERSSLGHHPYMEENSKVELMENTASFISKVP</sequence>
<accession>A0AC35FHN0</accession>
<dbReference type="Proteomes" id="UP000887580">
    <property type="component" value="Unplaced"/>
</dbReference>
<dbReference type="WBParaSite" id="PS1159_v2.g16977.t1">
    <property type="protein sequence ID" value="PS1159_v2.g16977.t1"/>
    <property type="gene ID" value="PS1159_v2.g16977"/>
</dbReference>
<name>A0AC35FHN0_9BILA</name>
<organism evidence="1 2">
    <name type="scientific">Panagrolaimus sp. PS1159</name>
    <dbReference type="NCBI Taxonomy" id="55785"/>
    <lineage>
        <taxon>Eukaryota</taxon>
        <taxon>Metazoa</taxon>
        <taxon>Ecdysozoa</taxon>
        <taxon>Nematoda</taxon>
        <taxon>Chromadorea</taxon>
        <taxon>Rhabditida</taxon>
        <taxon>Tylenchina</taxon>
        <taxon>Panagrolaimomorpha</taxon>
        <taxon>Panagrolaimoidea</taxon>
        <taxon>Panagrolaimidae</taxon>
        <taxon>Panagrolaimus</taxon>
    </lineage>
</organism>
<protein>
    <submittedName>
        <fullName evidence="2">Uncharacterized protein</fullName>
    </submittedName>
</protein>
<evidence type="ECO:0000313" key="2">
    <source>
        <dbReference type="WBParaSite" id="PS1159_v2.g16977.t1"/>
    </source>
</evidence>